<proteinExistence type="predicted"/>
<gene>
    <name evidence="1" type="ORF">SEN5_35</name>
</gene>
<organism evidence="1 2">
    <name type="scientific">Salmonella phage SEN5</name>
    <dbReference type="NCBI Taxonomy" id="1647466"/>
    <lineage>
        <taxon>Viruses</taxon>
        <taxon>Duplodnaviria</taxon>
        <taxon>Heunggongvirae</taxon>
        <taxon>Uroviricota</taxon>
        <taxon>Caudoviricetes</taxon>
        <taxon>Peduoviridae</taxon>
        <taxon>Senquatrovirus</taxon>
        <taxon>Senquatrovirus SEN4</taxon>
    </lineage>
</organism>
<dbReference type="Proteomes" id="UP000204196">
    <property type="component" value="Segment"/>
</dbReference>
<accession>A0A0M4R2W1</accession>
<reference evidence="1 2" key="1">
    <citation type="submission" date="2016-11" db="EMBL/GenBank/DDBJ databases">
        <title>Phages of Salmonella enterica subsp. salamae and subsp. diarizonae: novel phages with a mosaic genome structure and activity against pathogenic S. enterica subsp. enterica isolates.</title>
        <authorList>
            <person name="Pastekova L."/>
            <person name="Bosak J."/>
            <person name="Dedicova D."/>
            <person name="Benada O."/>
            <person name="Smarda J."/>
            <person name="Smajs D."/>
        </authorList>
    </citation>
    <scope>NUCLEOTIDE SEQUENCE [LARGE SCALE GENOMIC DNA]</scope>
</reference>
<name>A0A0M4R2W1_9CAUD</name>
<protein>
    <submittedName>
        <fullName evidence="1">Uncharacterized protein</fullName>
    </submittedName>
</protein>
<evidence type="ECO:0000313" key="2">
    <source>
        <dbReference type="Proteomes" id="UP000204196"/>
    </source>
</evidence>
<dbReference type="GeneID" id="26519984"/>
<sequence length="38" mass="4026">MFLSLMGDGYAVHFLAEDGIAKLPQNHAPGMAKNPGII</sequence>
<dbReference type="RefSeq" id="YP_009191779.1">
    <property type="nucleotide sequence ID" value="NC_028701.2"/>
</dbReference>
<dbReference type="KEGG" id="vg:26519984"/>
<dbReference type="EMBL" id="KT630646">
    <property type="protein sequence ID" value="ALF02374.1"/>
    <property type="molecule type" value="Genomic_DNA"/>
</dbReference>
<evidence type="ECO:0000313" key="1">
    <source>
        <dbReference type="EMBL" id="ALF02374.1"/>
    </source>
</evidence>